<gene>
    <name evidence="1" type="ORF">HXX08_08555</name>
    <name evidence="2" type="ORF">OZ401_001055</name>
</gene>
<evidence type="ECO:0000313" key="4">
    <source>
        <dbReference type="Proteomes" id="UP001431572"/>
    </source>
</evidence>
<sequence length="257" mass="28887">MNSLAELLQEALISGNASELESYLKERSNLPGPRMNLPLVYDFAELVKTLVTLPESPVAQLELLLEGWSSITVEANAPETILPSAAVASYGQMAAVLPDCWQEKVARLYKAALSESWRVREMVAQALQAMLEKDWERTVLTLGEWLKGGELLALRAVVAAVAEPRLLKEYEHTYEALQLQREVVRLFIQVTPAQRKHPTYKTLRQALGYSISVAIASLPDDGLHYFSELEKSGNPDIQWIVRENKKKARLYKLISQN</sequence>
<proteinExistence type="predicted"/>
<name>A0A8T7M3G6_9CHLR</name>
<reference evidence="2" key="2">
    <citation type="journal article" date="2024" name="Nature">
        <title>Anoxygenic phototroph of the Chloroflexota uses a type I reaction centre.</title>
        <authorList>
            <person name="Tsuji J.M."/>
            <person name="Shaw N.A."/>
            <person name="Nagashima S."/>
            <person name="Venkiteswaran J.J."/>
            <person name="Schiff S.L."/>
            <person name="Watanabe T."/>
            <person name="Fukui M."/>
            <person name="Hanada S."/>
            <person name="Tank M."/>
            <person name="Neufeld J.D."/>
        </authorList>
    </citation>
    <scope>NUCLEOTIDE SEQUENCE</scope>
    <source>
        <strain evidence="2">L227-S17</strain>
    </source>
</reference>
<protein>
    <submittedName>
        <fullName evidence="1">Uncharacterized protein</fullName>
    </submittedName>
</protein>
<dbReference type="EMBL" id="JACATZ010000001">
    <property type="protein sequence ID" value="NWJ45915.1"/>
    <property type="molecule type" value="Genomic_DNA"/>
</dbReference>
<accession>A0A8T7M3G6</accession>
<evidence type="ECO:0000313" key="2">
    <source>
        <dbReference type="EMBL" id="WJW67776.1"/>
    </source>
</evidence>
<dbReference type="Proteomes" id="UP001431572">
    <property type="component" value="Chromosome 1"/>
</dbReference>
<organism evidence="1 3">
    <name type="scientific">Candidatus Chlorohelix allophototropha</name>
    <dbReference type="NCBI Taxonomy" id="3003348"/>
    <lineage>
        <taxon>Bacteria</taxon>
        <taxon>Bacillati</taxon>
        <taxon>Chloroflexota</taxon>
        <taxon>Chloroflexia</taxon>
        <taxon>Candidatus Chloroheliales</taxon>
        <taxon>Candidatus Chloroheliaceae</taxon>
        <taxon>Candidatus Chlorohelix</taxon>
    </lineage>
</organism>
<evidence type="ECO:0000313" key="3">
    <source>
        <dbReference type="Proteomes" id="UP000521676"/>
    </source>
</evidence>
<dbReference type="AlphaFoldDB" id="A0A8T7M3G6"/>
<dbReference type="EMBL" id="CP128399">
    <property type="protein sequence ID" value="WJW67776.1"/>
    <property type="molecule type" value="Genomic_DNA"/>
</dbReference>
<keyword evidence="4" id="KW-1185">Reference proteome</keyword>
<dbReference type="RefSeq" id="WP_341469667.1">
    <property type="nucleotide sequence ID" value="NZ_CP128399.1"/>
</dbReference>
<reference evidence="1 3" key="1">
    <citation type="submission" date="2020-06" db="EMBL/GenBank/DDBJ databases">
        <title>Anoxygenic phototrophic Chloroflexota member uses a Type I reaction center.</title>
        <authorList>
            <person name="Tsuji J.M."/>
            <person name="Shaw N.A."/>
            <person name="Nagashima S."/>
            <person name="Venkiteswaran J."/>
            <person name="Schiff S.L."/>
            <person name="Hanada S."/>
            <person name="Tank M."/>
            <person name="Neufeld J.D."/>
        </authorList>
    </citation>
    <scope>NUCLEOTIDE SEQUENCE [LARGE SCALE GENOMIC DNA]</scope>
    <source>
        <strain evidence="1">L227-S17</strain>
    </source>
</reference>
<evidence type="ECO:0000313" key="1">
    <source>
        <dbReference type="EMBL" id="NWJ45915.1"/>
    </source>
</evidence>
<dbReference type="Proteomes" id="UP000521676">
    <property type="component" value="Unassembled WGS sequence"/>
</dbReference>